<name>A0AAE1L634_9NEOP</name>
<gene>
    <name evidence="2" type="ORF">KUF71_018679</name>
</gene>
<evidence type="ECO:0000256" key="1">
    <source>
        <dbReference type="SAM" id="MobiDB-lite"/>
    </source>
</evidence>
<organism evidence="2 3">
    <name type="scientific">Frankliniella fusca</name>
    <dbReference type="NCBI Taxonomy" id="407009"/>
    <lineage>
        <taxon>Eukaryota</taxon>
        <taxon>Metazoa</taxon>
        <taxon>Ecdysozoa</taxon>
        <taxon>Arthropoda</taxon>
        <taxon>Hexapoda</taxon>
        <taxon>Insecta</taxon>
        <taxon>Pterygota</taxon>
        <taxon>Neoptera</taxon>
        <taxon>Paraneoptera</taxon>
        <taxon>Thysanoptera</taxon>
        <taxon>Terebrantia</taxon>
        <taxon>Thripoidea</taxon>
        <taxon>Thripidae</taxon>
        <taxon>Frankliniella</taxon>
    </lineage>
</organism>
<comment type="caution">
    <text evidence="2">The sequence shown here is derived from an EMBL/GenBank/DDBJ whole genome shotgun (WGS) entry which is preliminary data.</text>
</comment>
<protein>
    <submittedName>
        <fullName evidence="2">Immunoglobulin superfamily DCC subclass member 4</fullName>
    </submittedName>
</protein>
<feature type="compositionally biased region" description="Polar residues" evidence="1">
    <location>
        <begin position="566"/>
        <end position="576"/>
    </location>
</feature>
<evidence type="ECO:0000313" key="3">
    <source>
        <dbReference type="Proteomes" id="UP001219518"/>
    </source>
</evidence>
<sequence>MLTFFRKNNFGDFPKCPSTLLKTPVVTKVRSVPPGEYWHRGLEADLLMYAKTSGCEIIRVNFSVDGVPMMASTGADFYPISCTFNDSKDVVIDGVYYGVGKPYSADEFLKEFVDEMNLFVENGLECEGRHVCIEIHKCICDAVAKSWLLNVNGHSGYYSCCKCTVEGEKFGGRMAFLKLNCPTRTDNSFNLQLQEEHHHGPTILSSLKSFQPVTNVVLDYMHLSLLGVMRKLFFMLLAGPKSVRQSASTVSKMTKLLEALSAWVPSDFARKCRSLKFVKKFKATEWRLILFYVGVVLFQGTLPKHFYEHFLVLSVAMTVLSSEEHIQLHLDYARELIIYFIKTFMEVYGKKYASHNIHNLVHLVDDCKLKKMIRKGDKPLQQLCRRYEEQKLKNPVFIKTAPVCVGFEYSGLHNDGPLPPWCSNPQFSRMHAGLGHKLSLTQANNCCRLIDGSIIVTENLCSLKSNKGKVVVGRKFLKEENYVLVDFPEGPSIVQGCWITEDMKYSAWPPEANYLSGLAYDKFMQLAQYEPKDGWTIHPITRIRAFADDFSKIRLKVKRAEDCSDTDLNSGAEMQNKSGRSLRSRKSRSVGSTAHGESSGDDESTLQEKTKVSLPIAPNFSQTLGSYIRKNEDSRSSSSHHHSRRDSHTSSKSSSSKHSNDEKASMVPPTFGFDLKRKEEDQGGSIQRKSPNDTRSTPKTSTSQSYLEAAGELSMMSTEPHKKGGNKGDSCKPEASLKRSTSPSKRNHKVPVNRAWDFVDNETSNADEKDCNANEIKTPKSESLMRRDHSKEPSLSKSTPELNTPKQAAIAMAKKLTDDGYVILNFTEMRSQYKQILAEVSKLSLRPKGEAPSENTTAKLDASFQQPEEEDVLFGLPAVDSDAWDRFNQKLKDDSKFATVVVGKLKDLADGESDLGDYIRAILQRVITNSLASEYSWEGRLGMVKKYTKFPRVKDDVKAVTAQWLRLAPQRSGAKKNPNTEVSEESNDQGACRPKRVNTTSTPRNAKKKPSFSVVASPIRSPAKKKAKVVRATVDSDSDLDDHMTNKISVKTEKTEKTERIVKRSLNFDPPNHDLSSESLIIMSEEDKTGDSNVEDGDSEKDEAEADKSATSDMF</sequence>
<dbReference type="Proteomes" id="UP001219518">
    <property type="component" value="Unassembled WGS sequence"/>
</dbReference>
<dbReference type="PANTHER" id="PTHR33053">
    <property type="entry name" value="PROTEIN, PUTATIVE-RELATED"/>
    <property type="match status" value="1"/>
</dbReference>
<dbReference type="AlphaFoldDB" id="A0AAE1L634"/>
<proteinExistence type="predicted"/>
<feature type="region of interest" description="Disordered" evidence="1">
    <location>
        <begin position="630"/>
        <end position="803"/>
    </location>
</feature>
<feature type="compositionally biased region" description="Basic and acidic residues" evidence="1">
    <location>
        <begin position="766"/>
        <end position="794"/>
    </location>
</feature>
<feature type="compositionally biased region" description="Polar residues" evidence="1">
    <location>
        <begin position="684"/>
        <end position="706"/>
    </location>
</feature>
<feature type="region of interest" description="Disordered" evidence="1">
    <location>
        <begin position="1064"/>
        <end position="1115"/>
    </location>
</feature>
<feature type="compositionally biased region" description="Acidic residues" evidence="1">
    <location>
        <begin position="1093"/>
        <end position="1105"/>
    </location>
</feature>
<dbReference type="EMBL" id="JAHWGI010000031">
    <property type="protein sequence ID" value="KAK3908166.1"/>
    <property type="molecule type" value="Genomic_DNA"/>
</dbReference>
<reference evidence="2" key="2">
    <citation type="journal article" date="2023" name="BMC Genomics">
        <title>Pest status, molecular evolution, and epigenetic factors derived from the genome assembly of Frankliniella fusca, a thysanopteran phytovirus vector.</title>
        <authorList>
            <person name="Catto M.A."/>
            <person name="Labadie P.E."/>
            <person name="Jacobson A.L."/>
            <person name="Kennedy G.G."/>
            <person name="Srinivasan R."/>
            <person name="Hunt B.G."/>
        </authorList>
    </citation>
    <scope>NUCLEOTIDE SEQUENCE</scope>
    <source>
        <strain evidence="2">PL_HMW_Pooled</strain>
    </source>
</reference>
<accession>A0AAE1L634</accession>
<feature type="compositionally biased region" description="Basic and acidic residues" evidence="1">
    <location>
        <begin position="1106"/>
        <end position="1115"/>
    </location>
</feature>
<feature type="region of interest" description="Disordered" evidence="1">
    <location>
        <begin position="969"/>
        <end position="1029"/>
    </location>
</feature>
<reference evidence="2" key="1">
    <citation type="submission" date="2021-07" db="EMBL/GenBank/DDBJ databases">
        <authorList>
            <person name="Catto M.A."/>
            <person name="Jacobson A."/>
            <person name="Kennedy G."/>
            <person name="Labadie P."/>
            <person name="Hunt B.G."/>
            <person name="Srinivasan R."/>
        </authorList>
    </citation>
    <scope>NUCLEOTIDE SEQUENCE</scope>
    <source>
        <strain evidence="2">PL_HMW_Pooled</strain>
        <tissue evidence="2">Head</tissue>
    </source>
</reference>
<keyword evidence="3" id="KW-1185">Reference proteome</keyword>
<evidence type="ECO:0000313" key="2">
    <source>
        <dbReference type="EMBL" id="KAK3908166.1"/>
    </source>
</evidence>
<feature type="region of interest" description="Disordered" evidence="1">
    <location>
        <begin position="564"/>
        <end position="618"/>
    </location>
</feature>